<dbReference type="EMBL" id="ON649698">
    <property type="protein sequence ID" value="UVF62245.1"/>
    <property type="molecule type" value="Genomic_DNA"/>
</dbReference>
<feature type="region of interest" description="Disordered" evidence="1">
    <location>
        <begin position="94"/>
        <end position="113"/>
    </location>
</feature>
<name>A0A976YEV5_9CAUD</name>
<keyword evidence="3" id="KW-1185">Reference proteome</keyword>
<accession>A0A976YEV5</accession>
<dbReference type="Proteomes" id="UP001156951">
    <property type="component" value="Segment"/>
</dbReference>
<reference evidence="2 3" key="1">
    <citation type="submission" date="2022-05" db="EMBL/GenBank/DDBJ databases">
        <title>Diverse viruses of marine archaea discovered using metagenomics.</title>
        <authorList>
            <person name="Zhou Y."/>
        </authorList>
    </citation>
    <scope>NUCLEOTIDE SEQUENCE [LARGE SCALE GENOMIC DNA]</scope>
    <source>
        <strain evidence="2">YSH_1032793</strain>
    </source>
</reference>
<protein>
    <submittedName>
        <fullName evidence="2">Receptor-binding protein</fullName>
    </submittedName>
</protein>
<evidence type="ECO:0000256" key="1">
    <source>
        <dbReference type="SAM" id="MobiDB-lite"/>
    </source>
</evidence>
<organism evidence="2 3">
    <name type="scientific">Nitrososphaeria virus YSH_1032793</name>
    <dbReference type="NCBI Taxonomy" id="3071320"/>
    <lineage>
        <taxon>Viruses</taxon>
        <taxon>Duplodnaviria</taxon>
        <taxon>Heunggongvirae</taxon>
        <taxon>Uroviricota</taxon>
        <taxon>Caudoviricetes</taxon>
        <taxon>Juravirales</taxon>
        <taxon>Yanlukaviridae</taxon>
        <taxon>Sweetvirus</taxon>
        <taxon>Sweetvirus yangshanense</taxon>
    </lineage>
</organism>
<evidence type="ECO:0000313" key="3">
    <source>
        <dbReference type="Proteomes" id="UP001156951"/>
    </source>
</evidence>
<sequence>MLQLRLSRYEFLENEYGRTITFRIYDETPSALNCSSYTSAEVIITDVEGNEYIDQITPSWTTQTSGIGTFSFTDTKKLDYSGIFYVQVVLEKSGEESPTEPVKITVQKSGVKT</sequence>
<proteinExistence type="predicted"/>
<evidence type="ECO:0000313" key="2">
    <source>
        <dbReference type="EMBL" id="UVF62245.1"/>
    </source>
</evidence>
<keyword evidence="2" id="KW-0675">Receptor</keyword>